<sequence length="160" mass="17956">MIPDDDLPLASILGLGYNFARSVRLRINHMATKKCRQVQSSLAYAIKINPNVDTALQIFKRIVSLINNISSHLSTISQVTYQQYLKSLINNISSHLSAIAKSFLQFMVASDLSVSLSIVSRRENCERVSNMQDGYNLLLSDKMFGQTIDKEIKRFGKAAE</sequence>
<evidence type="ECO:0000313" key="1">
    <source>
        <dbReference type="EMBL" id="VDN90703.1"/>
    </source>
</evidence>
<dbReference type="WBParaSite" id="BPAG_0000955501-mRNA-1">
    <property type="protein sequence ID" value="BPAG_0000955501-mRNA-1"/>
    <property type="gene ID" value="BPAG_0000955501"/>
</dbReference>
<accession>A0A0N4TM96</accession>
<gene>
    <name evidence="1" type="ORF">BPAG_LOCUS9517</name>
</gene>
<evidence type="ECO:0000313" key="3">
    <source>
        <dbReference type="WBParaSite" id="BPAG_0000955501-mRNA-1"/>
    </source>
</evidence>
<organism evidence="3">
    <name type="scientific">Brugia pahangi</name>
    <name type="common">Filarial nematode worm</name>
    <dbReference type="NCBI Taxonomy" id="6280"/>
    <lineage>
        <taxon>Eukaryota</taxon>
        <taxon>Metazoa</taxon>
        <taxon>Ecdysozoa</taxon>
        <taxon>Nematoda</taxon>
        <taxon>Chromadorea</taxon>
        <taxon>Rhabditida</taxon>
        <taxon>Spirurina</taxon>
        <taxon>Spiruromorpha</taxon>
        <taxon>Filarioidea</taxon>
        <taxon>Onchocercidae</taxon>
        <taxon>Brugia</taxon>
    </lineage>
</organism>
<protein>
    <submittedName>
        <fullName evidence="3">52 kDa repressor of the inhibitor of the protein kinase-like</fullName>
    </submittedName>
</protein>
<name>A0A0N4TM96_BRUPA</name>
<dbReference type="AlphaFoldDB" id="A0A0N4TM96"/>
<keyword evidence="2" id="KW-1185">Reference proteome</keyword>
<dbReference type="EMBL" id="UZAD01013158">
    <property type="protein sequence ID" value="VDN90703.1"/>
    <property type="molecule type" value="Genomic_DNA"/>
</dbReference>
<proteinExistence type="predicted"/>
<reference evidence="1 2" key="2">
    <citation type="submission" date="2018-11" db="EMBL/GenBank/DDBJ databases">
        <authorList>
            <consortium name="Pathogen Informatics"/>
        </authorList>
    </citation>
    <scope>NUCLEOTIDE SEQUENCE [LARGE SCALE GENOMIC DNA]</scope>
</reference>
<dbReference type="Proteomes" id="UP000278627">
    <property type="component" value="Unassembled WGS sequence"/>
</dbReference>
<evidence type="ECO:0000313" key="2">
    <source>
        <dbReference type="Proteomes" id="UP000278627"/>
    </source>
</evidence>
<reference evidence="3" key="1">
    <citation type="submission" date="2017-02" db="UniProtKB">
        <authorList>
            <consortium name="WormBaseParasite"/>
        </authorList>
    </citation>
    <scope>IDENTIFICATION</scope>
</reference>